<dbReference type="SUPFAM" id="SSF49764">
    <property type="entry name" value="HSP20-like chaperones"/>
    <property type="match status" value="1"/>
</dbReference>
<evidence type="ECO:0000313" key="4">
    <source>
        <dbReference type="EMBL" id="CAA9319142.1"/>
    </source>
</evidence>
<dbReference type="Pfam" id="PF00011">
    <property type="entry name" value="HSP20"/>
    <property type="match status" value="1"/>
</dbReference>
<dbReference type="PANTHER" id="PTHR11527">
    <property type="entry name" value="HEAT-SHOCK PROTEIN 20 FAMILY MEMBER"/>
    <property type="match status" value="1"/>
</dbReference>
<comment type="similarity">
    <text evidence="1 2">Belongs to the small heat shock protein (HSP20) family.</text>
</comment>
<protein>
    <recommendedName>
        <fullName evidence="3">SHSP domain-containing protein</fullName>
    </recommendedName>
</protein>
<accession>A0A6J4KYV2</accession>
<dbReference type="EMBL" id="CADCTQ010000564">
    <property type="protein sequence ID" value="CAA9319142.1"/>
    <property type="molecule type" value="Genomic_DNA"/>
</dbReference>
<evidence type="ECO:0000256" key="2">
    <source>
        <dbReference type="RuleBase" id="RU003616"/>
    </source>
</evidence>
<dbReference type="PROSITE" id="PS01031">
    <property type="entry name" value="SHSP"/>
    <property type="match status" value="1"/>
</dbReference>
<dbReference type="InterPro" id="IPR031107">
    <property type="entry name" value="Small_HSP"/>
</dbReference>
<dbReference type="Gene3D" id="2.60.40.790">
    <property type="match status" value="1"/>
</dbReference>
<proteinExistence type="inferred from homology"/>
<dbReference type="InterPro" id="IPR002068">
    <property type="entry name" value="A-crystallin/Hsp20_dom"/>
</dbReference>
<sequence>MTLVRFNGTPSAVFPYGNLLNEFLTDLGTVNGGDVRRATPAVNVAETADAYRLEVAAPGLTKEAFKIHVEDEVLSISSEQPATETEGLKYNRREFGYGSFKRTFRLPKRVNVEGIEARYENGILFVHVPKREEIKPRTIQIS</sequence>
<dbReference type="AlphaFoldDB" id="A0A6J4KYV2"/>
<dbReference type="InterPro" id="IPR008978">
    <property type="entry name" value="HSP20-like_chaperone"/>
</dbReference>
<dbReference type="CDD" id="cd06464">
    <property type="entry name" value="ACD_sHsps-like"/>
    <property type="match status" value="1"/>
</dbReference>
<gene>
    <name evidence="4" type="ORF">AVDCRST_MAG56-6862</name>
</gene>
<feature type="domain" description="SHSP" evidence="3">
    <location>
        <begin position="33"/>
        <end position="142"/>
    </location>
</feature>
<organism evidence="4">
    <name type="scientific">uncultured Cytophagales bacterium</name>
    <dbReference type="NCBI Taxonomy" id="158755"/>
    <lineage>
        <taxon>Bacteria</taxon>
        <taxon>Pseudomonadati</taxon>
        <taxon>Bacteroidota</taxon>
        <taxon>Sphingobacteriia</taxon>
        <taxon>Sphingobacteriales</taxon>
        <taxon>environmental samples</taxon>
    </lineage>
</organism>
<evidence type="ECO:0000259" key="3">
    <source>
        <dbReference type="PROSITE" id="PS01031"/>
    </source>
</evidence>
<evidence type="ECO:0000256" key="1">
    <source>
        <dbReference type="PROSITE-ProRule" id="PRU00285"/>
    </source>
</evidence>
<reference evidence="4" key="1">
    <citation type="submission" date="2020-02" db="EMBL/GenBank/DDBJ databases">
        <authorList>
            <person name="Meier V. D."/>
        </authorList>
    </citation>
    <scope>NUCLEOTIDE SEQUENCE</scope>
    <source>
        <strain evidence="4">AVDCRST_MAG56</strain>
    </source>
</reference>
<name>A0A6J4KYV2_9SPHI</name>